<reference evidence="2 3" key="1">
    <citation type="submission" date="2019-09" db="EMBL/GenBank/DDBJ databases">
        <title>FDA dAtabase for Regulatory Grade micrObial Sequences (FDA-ARGOS): Supporting development and validation of Infectious Disease Dx tests.</title>
        <authorList>
            <person name="Sciortino C."/>
            <person name="Tallon L."/>
            <person name="Sadzewicz L."/>
            <person name="Vavikolanu K."/>
            <person name="Mehta A."/>
            <person name="Aluvathingal J."/>
            <person name="Nadendla S."/>
            <person name="Nandy P."/>
            <person name="Geyer C."/>
            <person name="Yan Y."/>
            <person name="Sichtig H."/>
        </authorList>
    </citation>
    <scope>NUCLEOTIDE SEQUENCE [LARGE SCALE GENOMIC DNA]</scope>
    <source>
        <strain evidence="2 3">FDAARGOS_643</strain>
    </source>
</reference>
<evidence type="ECO:0000313" key="2">
    <source>
        <dbReference type="EMBL" id="QEU08930.1"/>
    </source>
</evidence>
<dbReference type="PANTHER" id="PTHR36173">
    <property type="entry name" value="RIBONUCLEASE VAPC16-RELATED"/>
    <property type="match status" value="1"/>
</dbReference>
<evidence type="ECO:0000259" key="1">
    <source>
        <dbReference type="Pfam" id="PF01850"/>
    </source>
</evidence>
<sequence>MNAILIDTHTFVWALYKSKDLSATAREAIESAGEVYVPPCSFHEIAMKHRAGKWPLPDADVRLLPQLLSRQGGLVAPYTAAMAMLAGALDWEHRDPFDRMIAATAIEMACPLVSKDAAFDGLDETTGWKERIW</sequence>
<proteinExistence type="predicted"/>
<gene>
    <name evidence="2" type="ORF">FOB51_13515</name>
</gene>
<organism evidence="2 3">
    <name type="scientific">Paracoccus yeei</name>
    <dbReference type="NCBI Taxonomy" id="147645"/>
    <lineage>
        <taxon>Bacteria</taxon>
        <taxon>Pseudomonadati</taxon>
        <taxon>Pseudomonadota</taxon>
        <taxon>Alphaproteobacteria</taxon>
        <taxon>Rhodobacterales</taxon>
        <taxon>Paracoccaceae</taxon>
        <taxon>Paracoccus</taxon>
    </lineage>
</organism>
<evidence type="ECO:0000313" key="3">
    <source>
        <dbReference type="Proteomes" id="UP000324507"/>
    </source>
</evidence>
<dbReference type="CDD" id="cd09872">
    <property type="entry name" value="PIN_Sll0205-like"/>
    <property type="match status" value="1"/>
</dbReference>
<feature type="domain" description="PIN" evidence="1">
    <location>
        <begin position="4"/>
        <end position="122"/>
    </location>
</feature>
<dbReference type="SUPFAM" id="SSF88723">
    <property type="entry name" value="PIN domain-like"/>
    <property type="match status" value="1"/>
</dbReference>
<protein>
    <submittedName>
        <fullName evidence="2">Type II toxin-antitoxin system VapC family toxin</fullName>
    </submittedName>
</protein>
<dbReference type="InterPro" id="IPR052919">
    <property type="entry name" value="TA_system_RNase"/>
</dbReference>
<dbReference type="AlphaFoldDB" id="A0A5P2QT15"/>
<accession>A0A5P2QT15</accession>
<dbReference type="InterPro" id="IPR041705">
    <property type="entry name" value="PIN_Sll0205"/>
</dbReference>
<dbReference type="InterPro" id="IPR029060">
    <property type="entry name" value="PIN-like_dom_sf"/>
</dbReference>
<dbReference type="InterPro" id="IPR002716">
    <property type="entry name" value="PIN_dom"/>
</dbReference>
<dbReference type="EMBL" id="CP044081">
    <property type="protein sequence ID" value="QEU08930.1"/>
    <property type="molecule type" value="Genomic_DNA"/>
</dbReference>
<dbReference type="RefSeq" id="WP_150350866.1">
    <property type="nucleotide sequence ID" value="NZ_CP038095.1"/>
</dbReference>
<dbReference type="Proteomes" id="UP000324507">
    <property type="component" value="Chromosome"/>
</dbReference>
<dbReference type="Pfam" id="PF01850">
    <property type="entry name" value="PIN"/>
    <property type="match status" value="1"/>
</dbReference>
<name>A0A5P2QT15_9RHOB</name>
<dbReference type="Gene3D" id="3.40.50.1010">
    <property type="entry name" value="5'-nuclease"/>
    <property type="match status" value="1"/>
</dbReference>
<dbReference type="PANTHER" id="PTHR36173:SF2">
    <property type="entry name" value="RIBONUCLEASE VAPC16"/>
    <property type="match status" value="1"/>
</dbReference>